<dbReference type="Gene3D" id="2.40.160.20">
    <property type="match status" value="1"/>
</dbReference>
<evidence type="ECO:0000256" key="5">
    <source>
        <dbReference type="ARBA" id="ARBA00022692"/>
    </source>
</evidence>
<evidence type="ECO:0000256" key="2">
    <source>
        <dbReference type="ARBA" id="ARBA00005710"/>
    </source>
</evidence>
<comment type="similarity">
    <text evidence="2">Belongs to the outer membrane OOP (TC 1.B.6) superfamily. OmpA family.</text>
</comment>
<dbReference type="GO" id="GO:0046930">
    <property type="term" value="C:pore complex"/>
    <property type="evidence" value="ECO:0007669"/>
    <property type="project" value="UniProtKB-KW"/>
</dbReference>
<evidence type="ECO:0000259" key="11">
    <source>
        <dbReference type="PROSITE" id="PS51123"/>
    </source>
</evidence>
<keyword evidence="5" id="KW-0812">Transmembrane</keyword>
<dbReference type="Gene3D" id="3.30.1330.60">
    <property type="entry name" value="OmpA-like domain"/>
    <property type="match status" value="1"/>
</dbReference>
<reference evidence="12 13" key="1">
    <citation type="submission" date="2018-08" db="EMBL/GenBank/DDBJ databases">
        <title>Vibrio harveyi strains pathogenic to white snook Centropomus viridis Lockington (1877) and potential probiotic bacteria.</title>
        <authorList>
            <person name="Soto-Rodriguez S."/>
            <person name="Gomez-Gil B."/>
            <person name="Lozano-Olvera R."/>
        </authorList>
    </citation>
    <scope>NUCLEOTIDE SEQUENCE [LARGE SCALE GENOMIC DNA]</scope>
    <source>
        <strain evidence="12 13">CAIM 1508</strain>
    </source>
</reference>
<evidence type="ECO:0000256" key="6">
    <source>
        <dbReference type="ARBA" id="ARBA00023065"/>
    </source>
</evidence>
<evidence type="ECO:0000256" key="8">
    <source>
        <dbReference type="ARBA" id="ARBA00023136"/>
    </source>
</evidence>
<evidence type="ECO:0000256" key="3">
    <source>
        <dbReference type="ARBA" id="ARBA00022448"/>
    </source>
</evidence>
<dbReference type="Pfam" id="PF00691">
    <property type="entry name" value="OmpA"/>
    <property type="match status" value="1"/>
</dbReference>
<evidence type="ECO:0000256" key="1">
    <source>
        <dbReference type="ARBA" id="ARBA00004571"/>
    </source>
</evidence>
<feature type="non-terminal residue" evidence="12">
    <location>
        <position position="1"/>
    </location>
</feature>
<dbReference type="PRINTS" id="PR01021">
    <property type="entry name" value="OMPADOMAIN"/>
</dbReference>
<organism evidence="12 13">
    <name type="scientific">Vibrio harveyi</name>
    <name type="common">Beneckea harveyi</name>
    <dbReference type="NCBI Taxonomy" id="669"/>
    <lineage>
        <taxon>Bacteria</taxon>
        <taxon>Pseudomonadati</taxon>
        <taxon>Pseudomonadota</taxon>
        <taxon>Gammaproteobacteria</taxon>
        <taxon>Vibrionales</taxon>
        <taxon>Vibrionaceae</taxon>
        <taxon>Vibrio</taxon>
    </lineage>
</organism>
<protein>
    <recommendedName>
        <fullName evidence="11">OmpA-like domain-containing protein</fullName>
    </recommendedName>
</protein>
<dbReference type="GO" id="GO:0009279">
    <property type="term" value="C:cell outer membrane"/>
    <property type="evidence" value="ECO:0007669"/>
    <property type="project" value="UniProtKB-SubCell"/>
</dbReference>
<dbReference type="InterPro" id="IPR006664">
    <property type="entry name" value="OMP_bac"/>
</dbReference>
<dbReference type="EMBL" id="QOUW02000352">
    <property type="protein sequence ID" value="RIV97221.1"/>
    <property type="molecule type" value="Genomic_DNA"/>
</dbReference>
<gene>
    <name evidence="12" type="ORF">DS957_029530</name>
</gene>
<keyword evidence="3" id="KW-0813">Transport</keyword>
<dbReference type="SUPFAM" id="SSF56925">
    <property type="entry name" value="OMPA-like"/>
    <property type="match status" value="1"/>
</dbReference>
<feature type="domain" description="OmpA-like" evidence="11">
    <location>
        <begin position="156"/>
        <end position="260"/>
    </location>
</feature>
<accession>A0A8B3DB67</accession>
<evidence type="ECO:0000313" key="13">
    <source>
        <dbReference type="Proteomes" id="UP000253437"/>
    </source>
</evidence>
<comment type="caution">
    <text evidence="12">The sequence shown here is derived from an EMBL/GenBank/DDBJ whole genome shotgun (WGS) entry which is preliminary data.</text>
</comment>
<evidence type="ECO:0000256" key="9">
    <source>
        <dbReference type="ARBA" id="ARBA00023237"/>
    </source>
</evidence>
<dbReference type="Pfam" id="PF01389">
    <property type="entry name" value="OmpA_membrane"/>
    <property type="match status" value="1"/>
</dbReference>
<keyword evidence="8 10" id="KW-0472">Membrane</keyword>
<proteinExistence type="inferred from homology"/>
<dbReference type="Proteomes" id="UP000253437">
    <property type="component" value="Unassembled WGS sequence"/>
</dbReference>
<dbReference type="PROSITE" id="PS51123">
    <property type="entry name" value="OMPA_2"/>
    <property type="match status" value="1"/>
</dbReference>
<evidence type="ECO:0000313" key="12">
    <source>
        <dbReference type="EMBL" id="RIV97221.1"/>
    </source>
</evidence>
<dbReference type="PANTHER" id="PTHR30329">
    <property type="entry name" value="STATOR ELEMENT OF FLAGELLAR MOTOR COMPLEX"/>
    <property type="match status" value="1"/>
</dbReference>
<dbReference type="GO" id="GO:0006811">
    <property type="term" value="P:monoatomic ion transport"/>
    <property type="evidence" value="ECO:0007669"/>
    <property type="project" value="UniProtKB-KW"/>
</dbReference>
<name>A0A8B3DB67_VIBHA</name>
<dbReference type="InterPro" id="IPR011250">
    <property type="entry name" value="OMP/PagP_B-barrel"/>
</dbReference>
<evidence type="ECO:0000256" key="7">
    <source>
        <dbReference type="ARBA" id="ARBA00023114"/>
    </source>
</evidence>
<feature type="non-terminal residue" evidence="12">
    <location>
        <position position="260"/>
    </location>
</feature>
<dbReference type="PANTHER" id="PTHR30329:SF21">
    <property type="entry name" value="LIPOPROTEIN YIAD-RELATED"/>
    <property type="match status" value="1"/>
</dbReference>
<dbReference type="InterPro" id="IPR006665">
    <property type="entry name" value="OmpA-like"/>
</dbReference>
<evidence type="ECO:0000256" key="4">
    <source>
        <dbReference type="ARBA" id="ARBA00022452"/>
    </source>
</evidence>
<sequence length="260" mass="29364">NCNSESFSVGFYGGYDFDNYISAEIGYDFLGIFDSNYKQLNDNFKNNRLAVSALTFAPKFNYTLMRDLDVFGKIGAAQLLSHSERDMVTVATVGLEYVVDFNLKLRGEYQYFREMRDQDIYNLDTNVFSLGVTYSFGDSENISVEEEIVPQDAISVVVSPKDVNEIVFFEFNSTVVSEQYYGRLKDVATFMELYPNTKATILGYTDSVGDAEYNLNLSLERAQVVAKFIIKNGIASNRLLISGEGETEESKDDAINRHVD</sequence>
<comment type="subcellular location">
    <subcellularLocation>
        <location evidence="1">Cell outer membrane</location>
        <topology evidence="1">Multi-pass membrane protein</topology>
    </subcellularLocation>
</comment>
<dbReference type="SUPFAM" id="SSF103088">
    <property type="entry name" value="OmpA-like"/>
    <property type="match status" value="1"/>
</dbReference>
<keyword evidence="9" id="KW-0998">Cell outer membrane</keyword>
<dbReference type="RefSeq" id="WP_114093255.1">
    <property type="nucleotide sequence ID" value="NZ_QOUW02000352.1"/>
</dbReference>
<dbReference type="GO" id="GO:0015288">
    <property type="term" value="F:porin activity"/>
    <property type="evidence" value="ECO:0007669"/>
    <property type="project" value="UniProtKB-KW"/>
</dbReference>
<dbReference type="CDD" id="cd07185">
    <property type="entry name" value="OmpA_C-like"/>
    <property type="match status" value="1"/>
</dbReference>
<keyword evidence="4" id="KW-1134">Transmembrane beta strand</keyword>
<dbReference type="InterPro" id="IPR000498">
    <property type="entry name" value="OmpA-like_TM_dom"/>
</dbReference>
<keyword evidence="7" id="KW-0626">Porin</keyword>
<evidence type="ECO:0000256" key="10">
    <source>
        <dbReference type="PROSITE-ProRule" id="PRU00473"/>
    </source>
</evidence>
<dbReference type="InterPro" id="IPR050330">
    <property type="entry name" value="Bact_OuterMem_StrucFunc"/>
</dbReference>
<dbReference type="AlphaFoldDB" id="A0A8B3DB67"/>
<dbReference type="InterPro" id="IPR036737">
    <property type="entry name" value="OmpA-like_sf"/>
</dbReference>
<keyword evidence="6" id="KW-0406">Ion transport</keyword>